<proteinExistence type="predicted"/>
<evidence type="ECO:0000256" key="1">
    <source>
        <dbReference type="SAM" id="MobiDB-lite"/>
    </source>
</evidence>
<dbReference type="RefSeq" id="WP_128982342.1">
    <property type="nucleotide sequence ID" value="NZ_CP133762.1"/>
</dbReference>
<feature type="signal peptide" evidence="3">
    <location>
        <begin position="1"/>
        <end position="25"/>
    </location>
</feature>
<feature type="transmembrane region" description="Helical" evidence="2">
    <location>
        <begin position="369"/>
        <end position="390"/>
    </location>
</feature>
<dbReference type="Proteomes" id="UP001250858">
    <property type="component" value="Chromosome"/>
</dbReference>
<protein>
    <recommendedName>
        <fullName evidence="6">Gram-positive cocci surface proteins LPxTG domain-containing protein</fullName>
    </recommendedName>
</protein>
<keyword evidence="2" id="KW-0812">Transmembrane</keyword>
<feature type="compositionally biased region" description="Low complexity" evidence="1">
    <location>
        <begin position="311"/>
        <end position="346"/>
    </location>
</feature>
<accession>A0ABY9RV60</accession>
<evidence type="ECO:0000313" key="5">
    <source>
        <dbReference type="Proteomes" id="UP001250858"/>
    </source>
</evidence>
<feature type="region of interest" description="Disordered" evidence="1">
    <location>
        <begin position="198"/>
        <end position="219"/>
    </location>
</feature>
<keyword evidence="3" id="KW-0732">Signal</keyword>
<feature type="region of interest" description="Disordered" evidence="1">
    <location>
        <begin position="309"/>
        <end position="349"/>
    </location>
</feature>
<sequence length="401" mass="40916">MRTALRTAVVTALLAGLATAPAALAAGTAFAADGPAATAENPATGTLVRTETLSHGTVVKVYKLGPTWYRADSFKHGTQPIGSVEANGRPAAGNDNGDYLVLFEDGRTLAWRGNAAQTGTSGLYRLVDGTVLELDRQATKAGLQLVENGAGRGFTYAVNGVENRRVLRYGKAVVVLEHDGGFAAYVEGAARQAAPLYLGPRDDQKPAPRPGTVLSGPTANGCTVTEKIASVYPYWTVTLTNDVKKGPKAVLKDEKGTVRETVDRAHPGPTGLGQKIVGADTATPRYGHHTNGGDTAPYRWTDFPKLPKSCTTAPTTAPTSTPATGTGTATGSAAGTGTRTQGGQTSVVPKGGVAAGAEFGSTEQANDTALYASAGGAAAVVAAGLGFTVLRRRAAAPTARG</sequence>
<evidence type="ECO:0008006" key="6">
    <source>
        <dbReference type="Google" id="ProtNLM"/>
    </source>
</evidence>
<keyword evidence="5" id="KW-1185">Reference proteome</keyword>
<feature type="chain" id="PRO_5045269428" description="Gram-positive cocci surface proteins LPxTG domain-containing protein" evidence="3">
    <location>
        <begin position="26"/>
        <end position="401"/>
    </location>
</feature>
<evidence type="ECO:0000256" key="3">
    <source>
        <dbReference type="SAM" id="SignalP"/>
    </source>
</evidence>
<keyword evidence="2" id="KW-0472">Membrane</keyword>
<reference evidence="4 5" key="1">
    <citation type="submission" date="2023-09" db="EMBL/GenBank/DDBJ databases">
        <title>Complete genome of Streptomyces roseicoloratus T14.</title>
        <authorList>
            <person name="Bashizi T."/>
            <person name="Kim M.-J."/>
            <person name="Lee G."/>
            <person name="Tagele S.B."/>
            <person name="Shin J.-H."/>
        </authorList>
    </citation>
    <scope>NUCLEOTIDE SEQUENCE [LARGE SCALE GENOMIC DNA]</scope>
    <source>
        <strain evidence="4 5">T14</strain>
    </source>
</reference>
<dbReference type="EMBL" id="CP133762">
    <property type="protein sequence ID" value="WMX45376.1"/>
    <property type="molecule type" value="Genomic_DNA"/>
</dbReference>
<evidence type="ECO:0000256" key="2">
    <source>
        <dbReference type="SAM" id="Phobius"/>
    </source>
</evidence>
<evidence type="ECO:0000313" key="4">
    <source>
        <dbReference type="EMBL" id="WMX45376.1"/>
    </source>
</evidence>
<organism evidence="4 5">
    <name type="scientific">Streptomyces roseicoloratus</name>
    <dbReference type="NCBI Taxonomy" id="2508722"/>
    <lineage>
        <taxon>Bacteria</taxon>
        <taxon>Bacillati</taxon>
        <taxon>Actinomycetota</taxon>
        <taxon>Actinomycetes</taxon>
        <taxon>Kitasatosporales</taxon>
        <taxon>Streptomycetaceae</taxon>
        <taxon>Streptomyces</taxon>
    </lineage>
</organism>
<name>A0ABY9RV60_9ACTN</name>
<keyword evidence="2" id="KW-1133">Transmembrane helix</keyword>
<gene>
    <name evidence="4" type="ORF">RGF97_11665</name>
</gene>